<dbReference type="InterPro" id="IPR043519">
    <property type="entry name" value="NT_sf"/>
</dbReference>
<proteinExistence type="predicted"/>
<comment type="caution">
    <text evidence="1">The sequence shown here is derived from an EMBL/GenBank/DDBJ whole genome shotgun (WGS) entry which is preliminary data.</text>
</comment>
<dbReference type="RefSeq" id="WP_209480921.1">
    <property type="nucleotide sequence ID" value="NZ_JAGGKK010000012.1"/>
</dbReference>
<protein>
    <recommendedName>
        <fullName evidence="3">Nucleotidyl transferase AbiEii/AbiGii toxin family protein</fullName>
    </recommendedName>
</protein>
<keyword evidence="2" id="KW-1185">Reference proteome</keyword>
<gene>
    <name evidence="1" type="ORF">J2Z82_002358</name>
</gene>
<reference evidence="1 2" key="1">
    <citation type="submission" date="2021-03" db="EMBL/GenBank/DDBJ databases">
        <title>Genomic Encyclopedia of Type Strains, Phase IV (KMG-IV): sequencing the most valuable type-strain genomes for metagenomic binning, comparative biology and taxonomic classification.</title>
        <authorList>
            <person name="Goeker M."/>
        </authorList>
    </citation>
    <scope>NUCLEOTIDE SEQUENCE [LARGE SCALE GENOMIC DNA]</scope>
    <source>
        <strain evidence="1 2">DSM 21085</strain>
    </source>
</reference>
<sequence length="181" mass="20687">MLKTLSFIADRLNNKKIIWGVGGSLLLNFYKLIDKPNDIDILVDEANATQLNEEMSSIGRPKEAIRSNPFRTTYFSKYSINEIDIDIMGGFAIQHKEGVYKLSFKQESIVAHKKINGLDIPLCSLEDWYILYLLIPNKQEKAILIENYLRTNGVKYPRLLEEALKQSLPLEVKGRVKGLLS</sequence>
<accession>A0ABS4HET1</accession>
<dbReference type="Pfam" id="PF10706">
    <property type="entry name" value="Aminoglyc_resit"/>
    <property type="match status" value="1"/>
</dbReference>
<evidence type="ECO:0008006" key="3">
    <source>
        <dbReference type="Google" id="ProtNLM"/>
    </source>
</evidence>
<dbReference type="Gene3D" id="3.30.460.40">
    <property type="match status" value="1"/>
</dbReference>
<dbReference type="InterPro" id="IPR019646">
    <property type="entry name" value="Aminoglyc_AdlTrfase"/>
</dbReference>
<dbReference type="EMBL" id="JAGGKK010000012">
    <property type="protein sequence ID" value="MBP1949421.1"/>
    <property type="molecule type" value="Genomic_DNA"/>
</dbReference>
<evidence type="ECO:0000313" key="1">
    <source>
        <dbReference type="EMBL" id="MBP1949421.1"/>
    </source>
</evidence>
<dbReference type="SUPFAM" id="SSF81301">
    <property type="entry name" value="Nucleotidyltransferase"/>
    <property type="match status" value="1"/>
</dbReference>
<name>A0ABS4HET1_9BACI</name>
<dbReference type="Proteomes" id="UP001519328">
    <property type="component" value="Unassembled WGS sequence"/>
</dbReference>
<organism evidence="1 2">
    <name type="scientific">Virgibacillus litoralis</name>
    <dbReference type="NCBI Taxonomy" id="578221"/>
    <lineage>
        <taxon>Bacteria</taxon>
        <taxon>Bacillati</taxon>
        <taxon>Bacillota</taxon>
        <taxon>Bacilli</taxon>
        <taxon>Bacillales</taxon>
        <taxon>Bacillaceae</taxon>
        <taxon>Virgibacillus</taxon>
    </lineage>
</organism>
<evidence type="ECO:0000313" key="2">
    <source>
        <dbReference type="Proteomes" id="UP001519328"/>
    </source>
</evidence>